<reference evidence="4 5" key="1">
    <citation type="submission" date="2020-08" db="EMBL/GenBank/DDBJ databases">
        <title>Genomic Encyclopedia of Type Strains, Phase IV (KMG-IV): sequencing the most valuable type-strain genomes for metagenomic binning, comparative biology and taxonomic classification.</title>
        <authorList>
            <person name="Goeker M."/>
        </authorList>
    </citation>
    <scope>NUCLEOTIDE SEQUENCE [LARGE SCALE GENOMIC DNA]</scope>
    <source>
        <strain evidence="4 5">DSM 24194</strain>
    </source>
</reference>
<dbReference type="GO" id="GO:0003676">
    <property type="term" value="F:nucleic acid binding"/>
    <property type="evidence" value="ECO:0007669"/>
    <property type="project" value="InterPro"/>
</dbReference>
<dbReference type="RefSeq" id="WP_183933442.1">
    <property type="nucleotide sequence ID" value="NZ_JACICF010000001.1"/>
</dbReference>
<dbReference type="EC" id="2.1.1.171" evidence="4"/>
<evidence type="ECO:0000313" key="4">
    <source>
        <dbReference type="EMBL" id="MBB3764160.1"/>
    </source>
</evidence>
<keyword evidence="2 4" id="KW-0808">Transferase</keyword>
<organism evidence="4 5">
    <name type="scientific">Sphingomicrobium lutaoense</name>
    <dbReference type="NCBI Taxonomy" id="515949"/>
    <lineage>
        <taxon>Bacteria</taxon>
        <taxon>Pseudomonadati</taxon>
        <taxon>Pseudomonadota</taxon>
        <taxon>Alphaproteobacteria</taxon>
        <taxon>Sphingomonadales</taxon>
        <taxon>Sphingomonadaceae</taxon>
        <taxon>Sphingomicrobium</taxon>
    </lineage>
</organism>
<dbReference type="GO" id="GO:0052913">
    <property type="term" value="F:16S rRNA (guanine(966)-N(2))-methyltransferase activity"/>
    <property type="evidence" value="ECO:0007669"/>
    <property type="project" value="UniProtKB-EC"/>
</dbReference>
<feature type="region of interest" description="Disordered" evidence="3">
    <location>
        <begin position="1"/>
        <end position="24"/>
    </location>
</feature>
<dbReference type="Pfam" id="PF03602">
    <property type="entry name" value="Cons_hypoth95"/>
    <property type="match status" value="1"/>
</dbReference>
<dbReference type="InterPro" id="IPR004398">
    <property type="entry name" value="RNA_MeTrfase_RsmD"/>
</dbReference>
<gene>
    <name evidence="4" type="ORF">FHS50_001183</name>
</gene>
<dbReference type="NCBIfam" id="TIGR00095">
    <property type="entry name" value="16S rRNA (guanine(966)-N(2))-methyltransferase RsmD"/>
    <property type="match status" value="1"/>
</dbReference>
<evidence type="ECO:0000256" key="3">
    <source>
        <dbReference type="SAM" id="MobiDB-lite"/>
    </source>
</evidence>
<sequence length="182" mass="19165">MRVIAGQYRGRPLAAPEGRATRPTADRTRETLFSMVTSRIGSMGELWVADLYAGSGALGIEALSRGAAKAVFVETDRAAIAAIRANLATLQIGHLAEVRQLSAAALPPLSGRPYDLVLADPPYAPGSGSAVIEAVEKADWLAPGGWMAVETDAKESCEPGGFALEAERKVGRARLTLLRRPA</sequence>
<name>A0A839Z0E6_9SPHN</name>
<dbReference type="EMBL" id="JACICF010000001">
    <property type="protein sequence ID" value="MBB3764160.1"/>
    <property type="molecule type" value="Genomic_DNA"/>
</dbReference>
<accession>A0A839Z0E6</accession>
<dbReference type="CDD" id="cd02440">
    <property type="entry name" value="AdoMet_MTases"/>
    <property type="match status" value="1"/>
</dbReference>
<dbReference type="AlphaFoldDB" id="A0A839Z0E6"/>
<dbReference type="Gene3D" id="3.40.50.150">
    <property type="entry name" value="Vaccinia Virus protein VP39"/>
    <property type="match status" value="1"/>
</dbReference>
<dbReference type="SUPFAM" id="SSF53335">
    <property type="entry name" value="S-adenosyl-L-methionine-dependent methyltransferases"/>
    <property type="match status" value="1"/>
</dbReference>
<dbReference type="PIRSF" id="PIRSF004553">
    <property type="entry name" value="CHP00095"/>
    <property type="match status" value="1"/>
</dbReference>
<keyword evidence="1 4" id="KW-0489">Methyltransferase</keyword>
<dbReference type="PROSITE" id="PS00092">
    <property type="entry name" value="N6_MTASE"/>
    <property type="match status" value="1"/>
</dbReference>
<dbReference type="InterPro" id="IPR029063">
    <property type="entry name" value="SAM-dependent_MTases_sf"/>
</dbReference>
<dbReference type="Proteomes" id="UP000578569">
    <property type="component" value="Unassembled WGS sequence"/>
</dbReference>
<dbReference type="PANTHER" id="PTHR43542:SF1">
    <property type="entry name" value="METHYLTRANSFERASE"/>
    <property type="match status" value="1"/>
</dbReference>
<dbReference type="InterPro" id="IPR002052">
    <property type="entry name" value="DNA_methylase_N6_adenine_CS"/>
</dbReference>
<protein>
    <submittedName>
        <fullName evidence="4">16S rRNA (Guanine966-N2)-methyltransferase</fullName>
        <ecNumber evidence="4">2.1.1.171</ecNumber>
    </submittedName>
</protein>
<keyword evidence="5" id="KW-1185">Reference proteome</keyword>
<evidence type="ECO:0000313" key="5">
    <source>
        <dbReference type="Proteomes" id="UP000578569"/>
    </source>
</evidence>
<evidence type="ECO:0000256" key="2">
    <source>
        <dbReference type="ARBA" id="ARBA00022679"/>
    </source>
</evidence>
<proteinExistence type="predicted"/>
<comment type="caution">
    <text evidence="4">The sequence shown here is derived from an EMBL/GenBank/DDBJ whole genome shotgun (WGS) entry which is preliminary data.</text>
</comment>
<evidence type="ECO:0000256" key="1">
    <source>
        <dbReference type="ARBA" id="ARBA00022603"/>
    </source>
</evidence>
<dbReference type="PANTHER" id="PTHR43542">
    <property type="entry name" value="METHYLTRANSFERASE"/>
    <property type="match status" value="1"/>
</dbReference>